<proteinExistence type="predicted"/>
<evidence type="ECO:0008006" key="3">
    <source>
        <dbReference type="Google" id="ProtNLM"/>
    </source>
</evidence>
<dbReference type="RefSeq" id="WP_213353593.1">
    <property type="nucleotide sequence ID" value="NZ_JAHBGB010000037.1"/>
</dbReference>
<dbReference type="EMBL" id="JBHUHD010000001">
    <property type="protein sequence ID" value="MFD2142645.1"/>
    <property type="molecule type" value="Genomic_DNA"/>
</dbReference>
<dbReference type="Proteomes" id="UP001597299">
    <property type="component" value="Unassembled WGS sequence"/>
</dbReference>
<comment type="caution">
    <text evidence="1">The sequence shown here is derived from an EMBL/GenBank/DDBJ whole genome shotgun (WGS) entry which is preliminary data.</text>
</comment>
<name>A0ABW4Z2F4_9HYPH</name>
<sequence>MLDATAPPARPNLPALRADPRFPAAARQAAAGIVATYRGSAVMNRLLNDRGRFLLSLLALALHLEPPGGGRDGLTAGRLKAEAAALGICSPGRAGAVLAAFRLLGLVEAVPMPDRRLKRLAATPRFVDMHRRRWRALLEPMAAFMPEGAAGLAGLDDPAFLPLYVEALLSPFRAGWRLLDEVPVLAPFADRDAGIVIALSLMGTAEDGTPPPIAHLARQFGVSRSHVLGMLRAGEEAGLLHRPDPRGGAVAAPALEEALRDFIACAFLMQAQAVRRAGMARG</sequence>
<organism evidence="1 2">
    <name type="scientific">Ancylobacter oerskovii</name>
    <dbReference type="NCBI Taxonomy" id="459519"/>
    <lineage>
        <taxon>Bacteria</taxon>
        <taxon>Pseudomonadati</taxon>
        <taxon>Pseudomonadota</taxon>
        <taxon>Alphaproteobacteria</taxon>
        <taxon>Hyphomicrobiales</taxon>
        <taxon>Xanthobacteraceae</taxon>
        <taxon>Ancylobacter</taxon>
    </lineage>
</organism>
<keyword evidence="2" id="KW-1185">Reference proteome</keyword>
<gene>
    <name evidence="1" type="ORF">ACFSNC_19740</name>
</gene>
<reference evidence="2" key="1">
    <citation type="journal article" date="2019" name="Int. J. Syst. Evol. Microbiol.">
        <title>The Global Catalogue of Microorganisms (GCM) 10K type strain sequencing project: providing services to taxonomists for standard genome sequencing and annotation.</title>
        <authorList>
            <consortium name="The Broad Institute Genomics Platform"/>
            <consortium name="The Broad Institute Genome Sequencing Center for Infectious Disease"/>
            <person name="Wu L."/>
            <person name="Ma J."/>
        </authorList>
    </citation>
    <scope>NUCLEOTIDE SEQUENCE [LARGE SCALE GENOMIC DNA]</scope>
    <source>
        <strain evidence="2">CCM 7435</strain>
    </source>
</reference>
<protein>
    <recommendedName>
        <fullName evidence="3">MarR family transcriptional regulator</fullName>
    </recommendedName>
</protein>
<evidence type="ECO:0000313" key="1">
    <source>
        <dbReference type="EMBL" id="MFD2142645.1"/>
    </source>
</evidence>
<accession>A0ABW4Z2F4</accession>
<evidence type="ECO:0000313" key="2">
    <source>
        <dbReference type="Proteomes" id="UP001597299"/>
    </source>
</evidence>